<name>A0A8J4LTE0_9CHLO</name>
<dbReference type="AlphaFoldDB" id="A0A8J4LTE0"/>
<dbReference type="Proteomes" id="UP000722791">
    <property type="component" value="Unassembled WGS sequence"/>
</dbReference>
<feature type="non-terminal residue" evidence="2">
    <location>
        <position position="1"/>
    </location>
</feature>
<feature type="region of interest" description="Disordered" evidence="1">
    <location>
        <begin position="82"/>
        <end position="103"/>
    </location>
</feature>
<reference evidence="2" key="1">
    <citation type="journal article" date="2021" name="Proc. Natl. Acad. Sci. U.S.A.">
        <title>Three genomes in the algal genus Volvox reveal the fate of a haploid sex-determining region after a transition to homothallism.</title>
        <authorList>
            <person name="Yamamoto K."/>
            <person name="Hamaji T."/>
            <person name="Kawai-Toyooka H."/>
            <person name="Matsuzaki R."/>
            <person name="Takahashi F."/>
            <person name="Nishimura Y."/>
            <person name="Kawachi M."/>
            <person name="Noguchi H."/>
            <person name="Minakuchi Y."/>
            <person name="Umen J.G."/>
            <person name="Toyoda A."/>
            <person name="Nozaki H."/>
        </authorList>
    </citation>
    <scope>NUCLEOTIDE SEQUENCE</scope>
    <source>
        <strain evidence="2">NIES-3785</strain>
    </source>
</reference>
<dbReference type="EMBL" id="BNCQ01000033">
    <property type="protein sequence ID" value="GIM10120.1"/>
    <property type="molecule type" value="Genomic_DNA"/>
</dbReference>
<accession>A0A8J4LTE0</accession>
<proteinExistence type="predicted"/>
<evidence type="ECO:0000256" key="1">
    <source>
        <dbReference type="SAM" id="MobiDB-lite"/>
    </source>
</evidence>
<evidence type="ECO:0000313" key="2">
    <source>
        <dbReference type="EMBL" id="GIM10120.1"/>
    </source>
</evidence>
<gene>
    <name evidence="2" type="ORF">Vretimale_13893</name>
</gene>
<comment type="caution">
    <text evidence="2">The sequence shown here is derived from an EMBL/GenBank/DDBJ whole genome shotgun (WGS) entry which is preliminary data.</text>
</comment>
<sequence>EEEEEREEEEIGEASGEWLNVYTGGGRPLLRPLLPVEATAHDTDRTVLYDSGTVVATASEGTWSTGVGLSETGFGGAYDIHGGAAREQHQELLDEQDEQSQGD</sequence>
<organism evidence="2 3">
    <name type="scientific">Volvox reticuliferus</name>
    <dbReference type="NCBI Taxonomy" id="1737510"/>
    <lineage>
        <taxon>Eukaryota</taxon>
        <taxon>Viridiplantae</taxon>
        <taxon>Chlorophyta</taxon>
        <taxon>core chlorophytes</taxon>
        <taxon>Chlorophyceae</taxon>
        <taxon>CS clade</taxon>
        <taxon>Chlamydomonadales</taxon>
        <taxon>Volvocaceae</taxon>
        <taxon>Volvox</taxon>
    </lineage>
</organism>
<feature type="compositionally biased region" description="Acidic residues" evidence="1">
    <location>
        <begin position="93"/>
        <end position="103"/>
    </location>
</feature>
<protein>
    <submittedName>
        <fullName evidence="2">Uncharacterized protein</fullName>
    </submittedName>
</protein>
<evidence type="ECO:0000313" key="3">
    <source>
        <dbReference type="Proteomes" id="UP000722791"/>
    </source>
</evidence>